<evidence type="ECO:0000313" key="3">
    <source>
        <dbReference type="Proteomes" id="UP000658131"/>
    </source>
</evidence>
<dbReference type="InterPro" id="IPR016181">
    <property type="entry name" value="Acyl_CoA_acyltransferase"/>
</dbReference>
<evidence type="ECO:0000313" key="2">
    <source>
        <dbReference type="EMBL" id="MBC8576161.1"/>
    </source>
</evidence>
<dbReference type="Proteomes" id="UP000658131">
    <property type="component" value="Unassembled WGS sequence"/>
</dbReference>
<gene>
    <name evidence="2" type="ORF">H8717_07040</name>
</gene>
<proteinExistence type="predicted"/>
<organism evidence="2 3">
    <name type="scientific">Yanshouia hominis</name>
    <dbReference type="NCBI Taxonomy" id="2763673"/>
    <lineage>
        <taxon>Bacteria</taxon>
        <taxon>Bacillati</taxon>
        <taxon>Bacillota</taxon>
        <taxon>Clostridia</taxon>
        <taxon>Eubacteriales</taxon>
        <taxon>Oscillospiraceae</taxon>
        <taxon>Yanshouia</taxon>
    </lineage>
</organism>
<dbReference type="InterPro" id="IPR000182">
    <property type="entry name" value="GNAT_dom"/>
</dbReference>
<dbReference type="EMBL" id="JACRTB010000009">
    <property type="protein sequence ID" value="MBC8576161.1"/>
    <property type="molecule type" value="Genomic_DNA"/>
</dbReference>
<dbReference type="Pfam" id="PF13673">
    <property type="entry name" value="Acetyltransf_10"/>
    <property type="match status" value="1"/>
</dbReference>
<reference evidence="2 3" key="1">
    <citation type="submission" date="2020-08" db="EMBL/GenBank/DDBJ databases">
        <title>Genome public.</title>
        <authorList>
            <person name="Liu C."/>
            <person name="Sun Q."/>
        </authorList>
    </citation>
    <scope>NUCLEOTIDE SEQUENCE [LARGE SCALE GENOMIC DNA]</scope>
    <source>
        <strain evidence="2 3">BX1</strain>
    </source>
</reference>
<dbReference type="RefSeq" id="WP_262399711.1">
    <property type="nucleotide sequence ID" value="NZ_JACRTB010000009.1"/>
</dbReference>
<sequence length="289" mass="32609">MEIRILRDSERIEALRLAREVFLAFEAPEYSEEGVREFLGYLDGEARIHSLQMFGAFLRGGMAGMLAMAPNGHISLFFVAERFHRQGIGRALFHAVLNEYAGQRLTVNSSPYAVPVYRRLGFADTDCEQCVNGIRYTPMTYPGETFHSYLFESGKWCAEGTYFDAHGQSFPLSGEVELVREEGRWILGGWMEVRTAPPLRFTNDYKIQTSSHSGTLIWESFNPALGAMRGTFELIGKYVLSSYRSEDGRYSGAETLIRTGEASYENFGAAFDGKSKMSSWIVRIKRVSS</sequence>
<feature type="domain" description="N-acetyltransferase" evidence="1">
    <location>
        <begin position="1"/>
        <end position="144"/>
    </location>
</feature>
<dbReference type="CDD" id="cd04301">
    <property type="entry name" value="NAT_SF"/>
    <property type="match status" value="1"/>
</dbReference>
<dbReference type="Gene3D" id="3.40.630.30">
    <property type="match status" value="1"/>
</dbReference>
<dbReference type="PROSITE" id="PS51186">
    <property type="entry name" value="GNAT"/>
    <property type="match status" value="1"/>
</dbReference>
<dbReference type="PANTHER" id="PTHR43451:SF1">
    <property type="entry name" value="ACETYLTRANSFERASE"/>
    <property type="match status" value="1"/>
</dbReference>
<dbReference type="SUPFAM" id="SSF55729">
    <property type="entry name" value="Acyl-CoA N-acyltransferases (Nat)"/>
    <property type="match status" value="1"/>
</dbReference>
<evidence type="ECO:0000259" key="1">
    <source>
        <dbReference type="PROSITE" id="PS51186"/>
    </source>
</evidence>
<keyword evidence="3" id="KW-1185">Reference proteome</keyword>
<comment type="caution">
    <text evidence="2">The sequence shown here is derived from an EMBL/GenBank/DDBJ whole genome shotgun (WGS) entry which is preliminary data.</text>
</comment>
<dbReference type="PANTHER" id="PTHR43451">
    <property type="entry name" value="ACETYLTRANSFERASE (GNAT) FAMILY PROTEIN"/>
    <property type="match status" value="1"/>
</dbReference>
<name>A0ABR7NIB5_9FIRM</name>
<protein>
    <submittedName>
        <fullName evidence="2">GNAT family N-acetyltransferase</fullName>
    </submittedName>
</protein>
<dbReference type="InterPro" id="IPR052564">
    <property type="entry name" value="N-acetyltrans/Recomb-assoc"/>
</dbReference>
<accession>A0ABR7NIB5</accession>